<evidence type="ECO:0000256" key="4">
    <source>
        <dbReference type="ARBA" id="ARBA00022475"/>
    </source>
</evidence>
<evidence type="ECO:0000256" key="3">
    <source>
        <dbReference type="ARBA" id="ARBA00011489"/>
    </source>
</evidence>
<evidence type="ECO:0000256" key="5">
    <source>
        <dbReference type="ARBA" id="ARBA00022692"/>
    </source>
</evidence>
<sequence length="153" mass="17132">MIIVDKYGMKFKEGFLQRMEINSQIFCFLVKSMLMFFSDIVKNSSLMTSMALQSIWSLALALLDVYALVRKKILLNPALICFFAVGDGVISILSLAAASASAGVTVFYFNDTGHNCHFGEECQKYQISVAFAILSWISVSISYLIMLWLLGKR</sequence>
<evidence type="ECO:0000259" key="9">
    <source>
        <dbReference type="Pfam" id="PF04535"/>
    </source>
</evidence>
<evidence type="ECO:0000313" key="10">
    <source>
        <dbReference type="EMBL" id="KAI5397529.1"/>
    </source>
</evidence>
<feature type="transmembrane region" description="Helical" evidence="8">
    <location>
        <begin position="21"/>
        <end position="38"/>
    </location>
</feature>
<feature type="transmembrane region" description="Helical" evidence="8">
    <location>
        <begin position="50"/>
        <end position="69"/>
    </location>
</feature>
<comment type="similarity">
    <text evidence="2 8">Belongs to the Casparian strip membrane proteins (CASP) family.</text>
</comment>
<protein>
    <recommendedName>
        <fullName evidence="8">CASP-like protein</fullName>
    </recommendedName>
</protein>
<comment type="subunit">
    <text evidence="3 8">Homodimer and heterodimers.</text>
</comment>
<dbReference type="PANTHER" id="PTHR32021:SF5">
    <property type="entry name" value="CASP-LIKE PROTEIN 5B3"/>
    <property type="match status" value="1"/>
</dbReference>
<dbReference type="AlphaFoldDB" id="A0A9D4W7H7"/>
<evidence type="ECO:0000256" key="7">
    <source>
        <dbReference type="ARBA" id="ARBA00023136"/>
    </source>
</evidence>
<dbReference type="InterPro" id="IPR045009">
    <property type="entry name" value="CASPL-5"/>
</dbReference>
<accession>A0A9D4W7H7</accession>
<comment type="subcellular location">
    <subcellularLocation>
        <location evidence="1 8">Cell membrane</location>
        <topology evidence="1 8">Multi-pass membrane protein</topology>
    </subcellularLocation>
</comment>
<dbReference type="Gramene" id="Psat06G0337400-T3">
    <property type="protein sequence ID" value="KAI5397529.1"/>
    <property type="gene ID" value="KIW84_063374"/>
</dbReference>
<feature type="domain" description="Casparian strip membrane protein" evidence="9">
    <location>
        <begin position="37"/>
        <end position="137"/>
    </location>
</feature>
<gene>
    <name evidence="10" type="ORF">KIW84_063374</name>
</gene>
<feature type="transmembrane region" description="Helical" evidence="8">
    <location>
        <begin position="81"/>
        <end position="109"/>
    </location>
</feature>
<keyword evidence="5 8" id="KW-0812">Transmembrane</keyword>
<proteinExistence type="inferred from homology"/>
<dbReference type="InterPro" id="IPR006702">
    <property type="entry name" value="CASP_dom"/>
</dbReference>
<dbReference type="Proteomes" id="UP001058974">
    <property type="component" value="Chromosome 6"/>
</dbReference>
<dbReference type="GO" id="GO:0005886">
    <property type="term" value="C:plasma membrane"/>
    <property type="evidence" value="ECO:0007669"/>
    <property type="project" value="UniProtKB-SubCell"/>
</dbReference>
<dbReference type="EMBL" id="JAMSHJ010000006">
    <property type="protein sequence ID" value="KAI5397529.1"/>
    <property type="molecule type" value="Genomic_DNA"/>
</dbReference>
<dbReference type="Pfam" id="PF04535">
    <property type="entry name" value="CASP_dom"/>
    <property type="match status" value="1"/>
</dbReference>
<evidence type="ECO:0000256" key="6">
    <source>
        <dbReference type="ARBA" id="ARBA00022989"/>
    </source>
</evidence>
<evidence type="ECO:0000256" key="2">
    <source>
        <dbReference type="ARBA" id="ARBA00007651"/>
    </source>
</evidence>
<name>A0A9D4W7H7_PEA</name>
<dbReference type="PANTHER" id="PTHR32021">
    <property type="entry name" value="CASP-LIKE PROTEIN 5B3"/>
    <property type="match status" value="1"/>
</dbReference>
<evidence type="ECO:0000313" key="11">
    <source>
        <dbReference type="Proteomes" id="UP001058974"/>
    </source>
</evidence>
<keyword evidence="4 8" id="KW-1003">Cell membrane</keyword>
<evidence type="ECO:0000256" key="8">
    <source>
        <dbReference type="RuleBase" id="RU361233"/>
    </source>
</evidence>
<feature type="transmembrane region" description="Helical" evidence="8">
    <location>
        <begin position="129"/>
        <end position="150"/>
    </location>
</feature>
<evidence type="ECO:0000256" key="1">
    <source>
        <dbReference type="ARBA" id="ARBA00004651"/>
    </source>
</evidence>
<keyword evidence="11" id="KW-1185">Reference proteome</keyword>
<comment type="caution">
    <text evidence="10">The sequence shown here is derived from an EMBL/GenBank/DDBJ whole genome shotgun (WGS) entry which is preliminary data.</text>
</comment>
<keyword evidence="7 8" id="KW-0472">Membrane</keyword>
<organism evidence="10 11">
    <name type="scientific">Pisum sativum</name>
    <name type="common">Garden pea</name>
    <name type="synonym">Lathyrus oleraceus</name>
    <dbReference type="NCBI Taxonomy" id="3888"/>
    <lineage>
        <taxon>Eukaryota</taxon>
        <taxon>Viridiplantae</taxon>
        <taxon>Streptophyta</taxon>
        <taxon>Embryophyta</taxon>
        <taxon>Tracheophyta</taxon>
        <taxon>Spermatophyta</taxon>
        <taxon>Magnoliopsida</taxon>
        <taxon>eudicotyledons</taxon>
        <taxon>Gunneridae</taxon>
        <taxon>Pentapetalae</taxon>
        <taxon>rosids</taxon>
        <taxon>fabids</taxon>
        <taxon>Fabales</taxon>
        <taxon>Fabaceae</taxon>
        <taxon>Papilionoideae</taxon>
        <taxon>50 kb inversion clade</taxon>
        <taxon>NPAAA clade</taxon>
        <taxon>Hologalegina</taxon>
        <taxon>IRL clade</taxon>
        <taxon>Fabeae</taxon>
        <taxon>Lathyrus</taxon>
    </lineage>
</organism>
<keyword evidence="6 8" id="KW-1133">Transmembrane helix</keyword>
<reference evidence="10 11" key="1">
    <citation type="journal article" date="2022" name="Nat. Genet.">
        <title>Improved pea reference genome and pan-genome highlight genomic features and evolutionary characteristics.</title>
        <authorList>
            <person name="Yang T."/>
            <person name="Liu R."/>
            <person name="Luo Y."/>
            <person name="Hu S."/>
            <person name="Wang D."/>
            <person name="Wang C."/>
            <person name="Pandey M.K."/>
            <person name="Ge S."/>
            <person name="Xu Q."/>
            <person name="Li N."/>
            <person name="Li G."/>
            <person name="Huang Y."/>
            <person name="Saxena R.K."/>
            <person name="Ji Y."/>
            <person name="Li M."/>
            <person name="Yan X."/>
            <person name="He Y."/>
            <person name="Liu Y."/>
            <person name="Wang X."/>
            <person name="Xiang C."/>
            <person name="Varshney R.K."/>
            <person name="Ding H."/>
            <person name="Gao S."/>
            <person name="Zong X."/>
        </authorList>
    </citation>
    <scope>NUCLEOTIDE SEQUENCE [LARGE SCALE GENOMIC DNA]</scope>
    <source>
        <strain evidence="10 11">cv. Zhongwan 6</strain>
    </source>
</reference>